<protein>
    <submittedName>
        <fullName evidence="2">Uncharacterized protein</fullName>
    </submittedName>
</protein>
<dbReference type="Proteomes" id="UP001208689">
    <property type="component" value="Chromosome"/>
</dbReference>
<feature type="coiled-coil region" evidence="1">
    <location>
        <begin position="4"/>
        <end position="79"/>
    </location>
</feature>
<keyword evidence="1" id="KW-0175">Coiled coil</keyword>
<dbReference type="EMBL" id="CP104013">
    <property type="protein sequence ID" value="UYP47833.1"/>
    <property type="molecule type" value="Genomic_DNA"/>
</dbReference>
<gene>
    <name evidence="2" type="ORF">NEF87_004118</name>
</gene>
<accession>A0ABY6HWC0</accession>
<organism evidence="2 3">
    <name type="scientific">Candidatus Lokiarchaeum ossiferum</name>
    <dbReference type="NCBI Taxonomy" id="2951803"/>
    <lineage>
        <taxon>Archaea</taxon>
        <taxon>Promethearchaeati</taxon>
        <taxon>Promethearchaeota</taxon>
        <taxon>Promethearchaeia</taxon>
        <taxon>Promethearchaeales</taxon>
        <taxon>Promethearchaeaceae</taxon>
        <taxon>Candidatus Lokiarchaeum</taxon>
    </lineage>
</organism>
<sequence>MVSIEKIHLEHEKLTEKIKKIEQNIKHKSNEMKMQKKYGHKHHDTEKFAREISILTREKRSLIHKLEKLKLKEQKVQAKLDKKKPKVEPPVK</sequence>
<evidence type="ECO:0000313" key="2">
    <source>
        <dbReference type="EMBL" id="UYP47833.1"/>
    </source>
</evidence>
<proteinExistence type="predicted"/>
<evidence type="ECO:0000313" key="3">
    <source>
        <dbReference type="Proteomes" id="UP001208689"/>
    </source>
</evidence>
<name>A0ABY6HWC0_9ARCH</name>
<evidence type="ECO:0000256" key="1">
    <source>
        <dbReference type="SAM" id="Coils"/>
    </source>
</evidence>
<keyword evidence="3" id="KW-1185">Reference proteome</keyword>
<reference evidence="2" key="1">
    <citation type="submission" date="2022-09" db="EMBL/GenBank/DDBJ databases">
        <title>Actin cytoskeleton and complex cell architecture in an #Asgard archaeon.</title>
        <authorList>
            <person name="Ponce Toledo R.I."/>
            <person name="Schleper C."/>
            <person name="Rodrigues Oliveira T."/>
            <person name="Wollweber F."/>
            <person name="Xu J."/>
            <person name="Rittmann S."/>
            <person name="Klingl A."/>
            <person name="Pilhofer M."/>
        </authorList>
    </citation>
    <scope>NUCLEOTIDE SEQUENCE</scope>
    <source>
        <strain evidence="2">B-35</strain>
    </source>
</reference>